<dbReference type="Gene3D" id="3.40.50.150">
    <property type="entry name" value="Vaccinia Virus protein VP39"/>
    <property type="match status" value="1"/>
</dbReference>
<feature type="domain" description="Methyltransferase" evidence="1">
    <location>
        <begin position="49"/>
        <end position="149"/>
    </location>
</feature>
<name>A0A6J4VXX6_9BACT</name>
<dbReference type="SUPFAM" id="SSF53335">
    <property type="entry name" value="S-adenosyl-L-methionine-dependent methyltransferases"/>
    <property type="match status" value="1"/>
</dbReference>
<organism evidence="2">
    <name type="scientific">uncultured Thermomicrobiales bacterium</name>
    <dbReference type="NCBI Taxonomy" id="1645740"/>
    <lineage>
        <taxon>Bacteria</taxon>
        <taxon>Pseudomonadati</taxon>
        <taxon>Thermomicrobiota</taxon>
        <taxon>Thermomicrobia</taxon>
        <taxon>Thermomicrobiales</taxon>
        <taxon>environmental samples</taxon>
    </lineage>
</organism>
<evidence type="ECO:0000259" key="1">
    <source>
        <dbReference type="Pfam" id="PF13649"/>
    </source>
</evidence>
<accession>A0A6J4VXX6</accession>
<protein>
    <recommendedName>
        <fullName evidence="1">Methyltransferase domain-containing protein</fullName>
    </recommendedName>
</protein>
<evidence type="ECO:0000313" key="2">
    <source>
        <dbReference type="EMBL" id="CAA9589775.1"/>
    </source>
</evidence>
<proteinExistence type="predicted"/>
<dbReference type="EMBL" id="CADCWN010000382">
    <property type="protein sequence ID" value="CAA9589775.1"/>
    <property type="molecule type" value="Genomic_DNA"/>
</dbReference>
<gene>
    <name evidence="2" type="ORF">AVDCRST_MAG18-4748</name>
</gene>
<dbReference type="CDD" id="cd02440">
    <property type="entry name" value="AdoMet_MTases"/>
    <property type="match status" value="1"/>
</dbReference>
<sequence length="190" mass="21362">MTTGVTRDRSVFLRSFLRDWRTIGSVTPSSQYLVRAMLDGVDFERARRIVEYGPGTGVFTTEIMRRLAPDGQLLTLDTEAHFIDALRERLPDPRLVAVRGSAARIERHVAALGWRGADVIISGIPYTAMPPDLRVEILRASARALAPGGLFTAYQYSPYIRPLLGQLFGRVETRWVPRNLPPAFFFACRN</sequence>
<dbReference type="AlphaFoldDB" id="A0A6J4VXX6"/>
<dbReference type="InterPro" id="IPR029063">
    <property type="entry name" value="SAM-dependent_MTases_sf"/>
</dbReference>
<reference evidence="2" key="1">
    <citation type="submission" date="2020-02" db="EMBL/GenBank/DDBJ databases">
        <authorList>
            <person name="Meier V. D."/>
        </authorList>
    </citation>
    <scope>NUCLEOTIDE SEQUENCE</scope>
    <source>
        <strain evidence="2">AVDCRST_MAG18</strain>
    </source>
</reference>
<dbReference type="InterPro" id="IPR041698">
    <property type="entry name" value="Methyltransf_25"/>
</dbReference>
<dbReference type="Pfam" id="PF13649">
    <property type="entry name" value="Methyltransf_25"/>
    <property type="match status" value="1"/>
</dbReference>